<name>A0A920CGU8_9BACL</name>
<sequence>MIRMFRSKDFARAVEFTDFASIQMIIQITGMGVSLDVSPTGELKAITLKDGMKTVVAIPGQFVYKTNSGTVGVCGIDYLEDNFEEVTPVE</sequence>
<protein>
    <submittedName>
        <fullName evidence="1">Uncharacterized protein</fullName>
    </submittedName>
</protein>
<gene>
    <name evidence="1" type="ORF">J41TS12_39460</name>
</gene>
<comment type="caution">
    <text evidence="1">The sequence shown here is derived from an EMBL/GenBank/DDBJ whole genome shotgun (WGS) entry which is preliminary data.</text>
</comment>
<evidence type="ECO:0000313" key="2">
    <source>
        <dbReference type="Proteomes" id="UP000681162"/>
    </source>
</evidence>
<organism evidence="1 2">
    <name type="scientific">Paenibacillus antibioticophila</name>
    <dbReference type="NCBI Taxonomy" id="1274374"/>
    <lineage>
        <taxon>Bacteria</taxon>
        <taxon>Bacillati</taxon>
        <taxon>Bacillota</taxon>
        <taxon>Bacilli</taxon>
        <taxon>Bacillales</taxon>
        <taxon>Paenibacillaceae</taxon>
        <taxon>Paenibacillus</taxon>
    </lineage>
</organism>
<dbReference type="Proteomes" id="UP000681162">
    <property type="component" value="Unassembled WGS sequence"/>
</dbReference>
<dbReference type="AlphaFoldDB" id="A0A920CGU8"/>
<keyword evidence="2" id="KW-1185">Reference proteome</keyword>
<dbReference type="EMBL" id="BORR01000017">
    <property type="protein sequence ID" value="GIO39085.1"/>
    <property type="molecule type" value="Genomic_DNA"/>
</dbReference>
<dbReference type="RefSeq" id="WP_212942032.1">
    <property type="nucleotide sequence ID" value="NZ_BORR01000017.1"/>
</dbReference>
<proteinExistence type="predicted"/>
<evidence type="ECO:0000313" key="1">
    <source>
        <dbReference type="EMBL" id="GIO39085.1"/>
    </source>
</evidence>
<accession>A0A920CGU8</accession>
<reference evidence="1 2" key="1">
    <citation type="submission" date="2021-03" db="EMBL/GenBank/DDBJ databases">
        <title>Antimicrobial resistance genes in bacteria isolated from Japanese honey, and their potential for conferring macrolide and lincosamide resistance in the American foulbrood pathogen Paenibacillus larvae.</title>
        <authorList>
            <person name="Okamoto M."/>
            <person name="Kumagai M."/>
            <person name="Kanamori H."/>
            <person name="Takamatsu D."/>
        </authorList>
    </citation>
    <scope>NUCLEOTIDE SEQUENCE [LARGE SCALE GENOMIC DNA]</scope>
    <source>
        <strain evidence="1 2">J41TS12</strain>
    </source>
</reference>